<keyword evidence="2 12" id="KW-0639">Primosome</keyword>
<feature type="region of interest" description="Disordered" evidence="13">
    <location>
        <begin position="1"/>
        <end position="24"/>
    </location>
</feature>
<dbReference type="InterPro" id="IPR016136">
    <property type="entry name" value="DNA_helicase_N/primase_C"/>
</dbReference>
<keyword evidence="8 12" id="KW-0238">DNA-binding</keyword>
<evidence type="ECO:0000313" key="17">
    <source>
        <dbReference type="Proteomes" id="UP000521676"/>
    </source>
</evidence>
<dbReference type="GO" id="GO:0042802">
    <property type="term" value="F:identical protein binding"/>
    <property type="evidence" value="ECO:0007669"/>
    <property type="project" value="UniProtKB-ARBA"/>
</dbReference>
<proteinExistence type="inferred from homology"/>
<keyword evidence="9" id="KW-0413">Isomerase</keyword>
<evidence type="ECO:0000256" key="12">
    <source>
        <dbReference type="RuleBase" id="RU362085"/>
    </source>
</evidence>
<dbReference type="RefSeq" id="WP_341467864.1">
    <property type="nucleotide sequence ID" value="NZ_CP128399.1"/>
</dbReference>
<dbReference type="Pfam" id="PF03796">
    <property type="entry name" value="DnaB_C"/>
    <property type="match status" value="1"/>
</dbReference>
<reference evidence="16" key="2">
    <citation type="journal article" date="2024" name="Nature">
        <title>Anoxygenic phototroph of the Chloroflexota uses a type I reaction centre.</title>
        <authorList>
            <person name="Tsuji J.M."/>
            <person name="Shaw N.A."/>
            <person name="Nagashima S."/>
            <person name="Venkiteswaran J.J."/>
            <person name="Schiff S.L."/>
            <person name="Watanabe T."/>
            <person name="Fukui M."/>
            <person name="Hanada S."/>
            <person name="Tank M."/>
            <person name="Neufeld J.D."/>
        </authorList>
    </citation>
    <scope>NUCLEOTIDE SEQUENCE</scope>
    <source>
        <strain evidence="16">L227-S17</strain>
    </source>
</reference>
<gene>
    <name evidence="15" type="primary">dnaB</name>
    <name evidence="15" type="ORF">HXX08_12075</name>
    <name evidence="16" type="ORF">OZ401_001759</name>
</gene>
<dbReference type="PANTHER" id="PTHR30153:SF2">
    <property type="entry name" value="REPLICATIVE DNA HELICASE"/>
    <property type="match status" value="1"/>
</dbReference>
<dbReference type="Proteomes" id="UP000521676">
    <property type="component" value="Unassembled WGS sequence"/>
</dbReference>
<dbReference type="CDD" id="cd00984">
    <property type="entry name" value="DnaB_C"/>
    <property type="match status" value="1"/>
</dbReference>
<dbReference type="InterPro" id="IPR007693">
    <property type="entry name" value="DNA_helicase_DnaB-like_N"/>
</dbReference>
<evidence type="ECO:0000256" key="1">
    <source>
        <dbReference type="ARBA" id="ARBA00008428"/>
    </source>
</evidence>
<dbReference type="Proteomes" id="UP001431572">
    <property type="component" value="Chromosome 1"/>
</dbReference>
<dbReference type="NCBIfam" id="TIGR00665">
    <property type="entry name" value="DnaB"/>
    <property type="match status" value="1"/>
</dbReference>
<evidence type="ECO:0000256" key="11">
    <source>
        <dbReference type="NCBIfam" id="TIGR00665"/>
    </source>
</evidence>
<name>A0A8T7M2F3_9CHLR</name>
<dbReference type="GO" id="GO:0005524">
    <property type="term" value="F:ATP binding"/>
    <property type="evidence" value="ECO:0007669"/>
    <property type="project" value="UniProtKB-UniRule"/>
</dbReference>
<evidence type="ECO:0000256" key="9">
    <source>
        <dbReference type="ARBA" id="ARBA00023235"/>
    </source>
</evidence>
<dbReference type="InterPro" id="IPR036185">
    <property type="entry name" value="DNA_heli_DnaB-like_N_sf"/>
</dbReference>
<comment type="catalytic activity">
    <reaction evidence="10 12">
        <text>ATP + H2O = ADP + phosphate + H(+)</text>
        <dbReference type="Rhea" id="RHEA:13065"/>
        <dbReference type="ChEBI" id="CHEBI:15377"/>
        <dbReference type="ChEBI" id="CHEBI:15378"/>
        <dbReference type="ChEBI" id="CHEBI:30616"/>
        <dbReference type="ChEBI" id="CHEBI:43474"/>
        <dbReference type="ChEBI" id="CHEBI:456216"/>
        <dbReference type="EC" id="5.6.2.3"/>
    </reaction>
</comment>
<dbReference type="EC" id="5.6.2.3" evidence="11 12"/>
<keyword evidence="5 12" id="KW-0378">Hydrolase</keyword>
<evidence type="ECO:0000313" key="16">
    <source>
        <dbReference type="EMBL" id="WJW65978.1"/>
    </source>
</evidence>
<keyword evidence="6 12" id="KW-0347">Helicase</keyword>
<comment type="similarity">
    <text evidence="1 12">Belongs to the helicase family. DnaB subfamily.</text>
</comment>
<keyword evidence="4 12" id="KW-0547">Nucleotide-binding</keyword>
<dbReference type="PROSITE" id="PS51199">
    <property type="entry name" value="SF4_HELICASE"/>
    <property type="match status" value="1"/>
</dbReference>
<dbReference type="GO" id="GO:0003677">
    <property type="term" value="F:DNA binding"/>
    <property type="evidence" value="ECO:0007669"/>
    <property type="project" value="UniProtKB-UniRule"/>
</dbReference>
<dbReference type="Gene3D" id="3.40.50.300">
    <property type="entry name" value="P-loop containing nucleotide triphosphate hydrolases"/>
    <property type="match status" value="1"/>
</dbReference>
<evidence type="ECO:0000256" key="8">
    <source>
        <dbReference type="ARBA" id="ARBA00023125"/>
    </source>
</evidence>
<dbReference type="AlphaFoldDB" id="A0A8T7M2F3"/>
<accession>A0A8T7M2F3</accession>
<keyword evidence="18" id="KW-1185">Reference proteome</keyword>
<dbReference type="GO" id="GO:0043139">
    <property type="term" value="F:5'-3' DNA helicase activity"/>
    <property type="evidence" value="ECO:0007669"/>
    <property type="project" value="UniProtKB-EC"/>
</dbReference>
<evidence type="ECO:0000256" key="7">
    <source>
        <dbReference type="ARBA" id="ARBA00022840"/>
    </source>
</evidence>
<evidence type="ECO:0000256" key="10">
    <source>
        <dbReference type="ARBA" id="ARBA00048954"/>
    </source>
</evidence>
<evidence type="ECO:0000313" key="15">
    <source>
        <dbReference type="EMBL" id="NWJ46609.1"/>
    </source>
</evidence>
<protein>
    <recommendedName>
        <fullName evidence="11 12">Replicative DNA helicase</fullName>
        <ecNumber evidence="11 12">5.6.2.3</ecNumber>
    </recommendedName>
</protein>
<evidence type="ECO:0000256" key="6">
    <source>
        <dbReference type="ARBA" id="ARBA00022806"/>
    </source>
</evidence>
<keyword evidence="7 12" id="KW-0067">ATP-binding</keyword>
<organism evidence="15 17">
    <name type="scientific">Candidatus Chlorohelix allophototropha</name>
    <dbReference type="NCBI Taxonomy" id="3003348"/>
    <lineage>
        <taxon>Bacteria</taxon>
        <taxon>Bacillati</taxon>
        <taxon>Chloroflexota</taxon>
        <taxon>Chloroflexia</taxon>
        <taxon>Candidatus Chloroheliales</taxon>
        <taxon>Candidatus Chloroheliaceae</taxon>
        <taxon>Candidatus Chlorohelix</taxon>
    </lineage>
</organism>
<evidence type="ECO:0000256" key="3">
    <source>
        <dbReference type="ARBA" id="ARBA00022705"/>
    </source>
</evidence>
<dbReference type="GO" id="GO:0016787">
    <property type="term" value="F:hydrolase activity"/>
    <property type="evidence" value="ECO:0007669"/>
    <property type="project" value="UniProtKB-KW"/>
</dbReference>
<dbReference type="SUPFAM" id="SSF48024">
    <property type="entry name" value="N-terminal domain of DnaB helicase"/>
    <property type="match status" value="1"/>
</dbReference>
<evidence type="ECO:0000256" key="5">
    <source>
        <dbReference type="ARBA" id="ARBA00022801"/>
    </source>
</evidence>
<comment type="function">
    <text evidence="12">The main replicative DNA helicase, it participates in initiation and elongation during chromosome replication. Travels ahead of the DNA replisome, separating dsDNA into templates for DNA synthesis. A processive ATP-dependent 5'-3' DNA helicase it has DNA-dependent ATPase activity.</text>
</comment>
<dbReference type="InterPro" id="IPR027417">
    <property type="entry name" value="P-loop_NTPase"/>
</dbReference>
<evidence type="ECO:0000259" key="14">
    <source>
        <dbReference type="PROSITE" id="PS51199"/>
    </source>
</evidence>
<evidence type="ECO:0000256" key="13">
    <source>
        <dbReference type="SAM" id="MobiDB-lite"/>
    </source>
</evidence>
<evidence type="ECO:0000313" key="18">
    <source>
        <dbReference type="Proteomes" id="UP001431572"/>
    </source>
</evidence>
<keyword evidence="3 12" id="KW-0235">DNA replication</keyword>
<dbReference type="EMBL" id="JACATZ010000001">
    <property type="protein sequence ID" value="NWJ46609.1"/>
    <property type="molecule type" value="Genomic_DNA"/>
</dbReference>
<reference evidence="15 17" key="1">
    <citation type="submission" date="2020-06" db="EMBL/GenBank/DDBJ databases">
        <title>Anoxygenic phototrophic Chloroflexota member uses a Type I reaction center.</title>
        <authorList>
            <person name="Tsuji J.M."/>
            <person name="Shaw N.A."/>
            <person name="Nagashima S."/>
            <person name="Venkiteswaran J."/>
            <person name="Schiff S.L."/>
            <person name="Hanada S."/>
            <person name="Tank M."/>
            <person name="Neufeld J.D."/>
        </authorList>
    </citation>
    <scope>NUCLEOTIDE SEQUENCE [LARGE SCALE GENOMIC DNA]</scope>
    <source>
        <strain evidence="15">L227-S17</strain>
    </source>
</reference>
<dbReference type="Gene3D" id="1.10.860.10">
    <property type="entry name" value="DNAb Helicase, Chain A"/>
    <property type="match status" value="1"/>
</dbReference>
<dbReference type="SUPFAM" id="SSF52540">
    <property type="entry name" value="P-loop containing nucleoside triphosphate hydrolases"/>
    <property type="match status" value="1"/>
</dbReference>
<sequence>MTVEQVYSPNPEYNRDSLRGQNPRGRFNTNIQASAPVEKQIPHSPEAEEAVIGSLLIDRDAVIKVAPILKPTDFFGEERASIYEAIMSLYQQRAPGDIITLRDELRRSGRLGEGDGQVKSSYLINLIRATATPVHVEYYSRIVLRFAIMRRLIAAGAQVTALGFDDRIETQEMLDKAQELVFGVVQDGVKRDAVKVGSILEEYFDRLAYLHEHRGEIIGVPSGYADLDRLTGGFQNSDLIILAARPAVGKTSLALGFAYNMAMKNNRPVGVFSLEMSREQLVQRMLAMETGVDSQRLRTGYVDESEWDRLTRSFGRLATAPIYIDDSAGITIMELRSKARRLHAEYGIECLVIDYLQLMIGSRNENRVQEVSEISRNLKALARELNIPVICLSQLSRAVESRTSHVPQLSDLRESGSIEQDADIVMFIYRDELYNPETEKKNIAEVHVAKHRNGPVGTVQLFFHNKTTRFTDLETMRQ</sequence>
<dbReference type="EMBL" id="CP128399">
    <property type="protein sequence ID" value="WJW65978.1"/>
    <property type="molecule type" value="Genomic_DNA"/>
</dbReference>
<evidence type="ECO:0000256" key="4">
    <source>
        <dbReference type="ARBA" id="ARBA00022741"/>
    </source>
</evidence>
<dbReference type="FunFam" id="3.40.50.300:FF:000076">
    <property type="entry name" value="Replicative DNA helicase"/>
    <property type="match status" value="1"/>
</dbReference>
<dbReference type="InterPro" id="IPR007694">
    <property type="entry name" value="DNA_helicase_DnaB-like_C"/>
</dbReference>
<dbReference type="GO" id="GO:0006269">
    <property type="term" value="P:DNA replication, synthesis of primer"/>
    <property type="evidence" value="ECO:0007669"/>
    <property type="project" value="UniProtKB-UniRule"/>
</dbReference>
<evidence type="ECO:0000256" key="2">
    <source>
        <dbReference type="ARBA" id="ARBA00022515"/>
    </source>
</evidence>
<dbReference type="InterPro" id="IPR007692">
    <property type="entry name" value="DNA_helicase_DnaB"/>
</dbReference>
<feature type="domain" description="SF4 helicase" evidence="14">
    <location>
        <begin position="213"/>
        <end position="477"/>
    </location>
</feature>
<dbReference type="PANTHER" id="PTHR30153">
    <property type="entry name" value="REPLICATIVE DNA HELICASE DNAB"/>
    <property type="match status" value="1"/>
</dbReference>
<dbReference type="GO" id="GO:0005829">
    <property type="term" value="C:cytosol"/>
    <property type="evidence" value="ECO:0007669"/>
    <property type="project" value="TreeGrafter"/>
</dbReference>
<dbReference type="Pfam" id="PF00772">
    <property type="entry name" value="DnaB"/>
    <property type="match status" value="1"/>
</dbReference>
<dbReference type="GO" id="GO:1990077">
    <property type="term" value="C:primosome complex"/>
    <property type="evidence" value="ECO:0007669"/>
    <property type="project" value="UniProtKB-UniRule"/>
</dbReference>